<name>A0ACB8RIN8_9AGAM</name>
<evidence type="ECO:0000313" key="1">
    <source>
        <dbReference type="EMBL" id="KAI0043742.1"/>
    </source>
</evidence>
<keyword evidence="2" id="KW-1185">Reference proteome</keyword>
<comment type="caution">
    <text evidence="1">The sequence shown here is derived from an EMBL/GenBank/DDBJ whole genome shotgun (WGS) entry which is preliminary data.</text>
</comment>
<reference evidence="1" key="1">
    <citation type="submission" date="2021-02" db="EMBL/GenBank/DDBJ databases">
        <authorList>
            <consortium name="DOE Joint Genome Institute"/>
            <person name="Ahrendt S."/>
            <person name="Looney B.P."/>
            <person name="Miyauchi S."/>
            <person name="Morin E."/>
            <person name="Drula E."/>
            <person name="Courty P.E."/>
            <person name="Chicoki N."/>
            <person name="Fauchery L."/>
            <person name="Kohler A."/>
            <person name="Kuo A."/>
            <person name="Labutti K."/>
            <person name="Pangilinan J."/>
            <person name="Lipzen A."/>
            <person name="Riley R."/>
            <person name="Andreopoulos W."/>
            <person name="He G."/>
            <person name="Johnson J."/>
            <person name="Barry K.W."/>
            <person name="Grigoriev I.V."/>
            <person name="Nagy L."/>
            <person name="Hibbett D."/>
            <person name="Henrissat B."/>
            <person name="Matheny P.B."/>
            <person name="Labbe J."/>
            <person name="Martin F."/>
        </authorList>
    </citation>
    <scope>NUCLEOTIDE SEQUENCE</scope>
    <source>
        <strain evidence="1">FP105234-sp</strain>
    </source>
</reference>
<dbReference type="Proteomes" id="UP000814033">
    <property type="component" value="Unassembled WGS sequence"/>
</dbReference>
<evidence type="ECO:0000313" key="2">
    <source>
        <dbReference type="Proteomes" id="UP000814033"/>
    </source>
</evidence>
<reference evidence="1" key="2">
    <citation type="journal article" date="2022" name="New Phytol.">
        <title>Evolutionary transition to the ectomycorrhizal habit in the genomes of a hyperdiverse lineage of mushroom-forming fungi.</title>
        <authorList>
            <person name="Looney B."/>
            <person name="Miyauchi S."/>
            <person name="Morin E."/>
            <person name="Drula E."/>
            <person name="Courty P.E."/>
            <person name="Kohler A."/>
            <person name="Kuo A."/>
            <person name="LaButti K."/>
            <person name="Pangilinan J."/>
            <person name="Lipzen A."/>
            <person name="Riley R."/>
            <person name="Andreopoulos W."/>
            <person name="He G."/>
            <person name="Johnson J."/>
            <person name="Nolan M."/>
            <person name="Tritt A."/>
            <person name="Barry K.W."/>
            <person name="Grigoriev I.V."/>
            <person name="Nagy L.G."/>
            <person name="Hibbett D."/>
            <person name="Henrissat B."/>
            <person name="Matheny P.B."/>
            <person name="Labbe J."/>
            <person name="Martin F.M."/>
        </authorList>
    </citation>
    <scope>NUCLEOTIDE SEQUENCE</scope>
    <source>
        <strain evidence="1">FP105234-sp</strain>
    </source>
</reference>
<sequence length="68" mass="7594">MQEGRYITFVCDVTSFRGDAYRVADTIDRQAQCCWETVDAGKARQVLERGPDNVAPQLFRDALAGLPT</sequence>
<dbReference type="EMBL" id="MU276006">
    <property type="protein sequence ID" value="KAI0043742.1"/>
    <property type="molecule type" value="Genomic_DNA"/>
</dbReference>
<gene>
    <name evidence="1" type="ORF">FA95DRAFT_348827</name>
</gene>
<proteinExistence type="predicted"/>
<protein>
    <submittedName>
        <fullName evidence="1">Uncharacterized protein</fullName>
    </submittedName>
</protein>
<organism evidence="1 2">
    <name type="scientific">Auriscalpium vulgare</name>
    <dbReference type="NCBI Taxonomy" id="40419"/>
    <lineage>
        <taxon>Eukaryota</taxon>
        <taxon>Fungi</taxon>
        <taxon>Dikarya</taxon>
        <taxon>Basidiomycota</taxon>
        <taxon>Agaricomycotina</taxon>
        <taxon>Agaricomycetes</taxon>
        <taxon>Russulales</taxon>
        <taxon>Auriscalpiaceae</taxon>
        <taxon>Auriscalpium</taxon>
    </lineage>
</organism>
<accession>A0ACB8RIN8</accession>